<dbReference type="GO" id="GO:0000027">
    <property type="term" value="P:ribosomal large subunit assembly"/>
    <property type="evidence" value="ECO:0007669"/>
    <property type="project" value="TreeGrafter"/>
</dbReference>
<organism evidence="3 4">
    <name type="scientific">Tetrabaena socialis</name>
    <dbReference type="NCBI Taxonomy" id="47790"/>
    <lineage>
        <taxon>Eukaryota</taxon>
        <taxon>Viridiplantae</taxon>
        <taxon>Chlorophyta</taxon>
        <taxon>core chlorophytes</taxon>
        <taxon>Chlorophyceae</taxon>
        <taxon>CS clade</taxon>
        <taxon>Chlamydomonadales</taxon>
        <taxon>Tetrabaenaceae</taxon>
        <taxon>Tetrabaena</taxon>
    </lineage>
</organism>
<proteinExistence type="predicted"/>
<comment type="caution">
    <text evidence="3">The sequence shown here is derived from an EMBL/GenBank/DDBJ whole genome shotgun (WGS) entry which is preliminary data.</text>
</comment>
<feature type="non-terminal residue" evidence="3">
    <location>
        <position position="1"/>
    </location>
</feature>
<dbReference type="PANTHER" id="PTHR12661:SF5">
    <property type="entry name" value="SUPPRESSOR OF SWI4 1 HOMOLOG"/>
    <property type="match status" value="1"/>
</dbReference>
<feature type="domain" description="Brix" evidence="2">
    <location>
        <begin position="1"/>
        <end position="186"/>
    </location>
</feature>
<dbReference type="EMBL" id="PGGS01000662">
    <property type="protein sequence ID" value="PNH02398.1"/>
    <property type="molecule type" value="Genomic_DNA"/>
</dbReference>
<dbReference type="GO" id="GO:0019843">
    <property type="term" value="F:rRNA binding"/>
    <property type="evidence" value="ECO:0007669"/>
    <property type="project" value="InterPro"/>
</dbReference>
<dbReference type="GO" id="GO:0030687">
    <property type="term" value="C:preribosome, large subunit precursor"/>
    <property type="evidence" value="ECO:0007669"/>
    <property type="project" value="TreeGrafter"/>
</dbReference>
<dbReference type="OrthoDB" id="10261452at2759"/>
<evidence type="ECO:0000256" key="1">
    <source>
        <dbReference type="SAM" id="MobiDB-lite"/>
    </source>
</evidence>
<dbReference type="PROSITE" id="PS50833">
    <property type="entry name" value="BRIX"/>
    <property type="match status" value="1"/>
</dbReference>
<dbReference type="Pfam" id="PF04427">
    <property type="entry name" value="Brix"/>
    <property type="match status" value="1"/>
</dbReference>
<evidence type="ECO:0000313" key="3">
    <source>
        <dbReference type="EMBL" id="PNH02398.1"/>
    </source>
</evidence>
<feature type="region of interest" description="Disordered" evidence="1">
    <location>
        <begin position="220"/>
        <end position="239"/>
    </location>
</feature>
<dbReference type="InterPro" id="IPR045112">
    <property type="entry name" value="PPAN-like"/>
</dbReference>
<sequence>GPTMTMRIRSYSLIRDVQSAAARPRVPVNAFKTPPLVVMNGFSGNEMLRLVTTLFQGLFPAINVQRAKLSSCQRVVLLSRDKESGVIRLRHYCISVAPSGLRKSVKGLLSQREVPDLGAFRDVSEFITKSGFASESEGEDAEVSRVTLSQDLGRGNVASRQSRVRLHEMGPRIDLELVKFGDVKIALYSGKTRLVKTQVPIWDVPFMAAAASRSASVAPESPAAATAPPETPPPVAEAKSSGSLICNLTQNIVNAVARTKSEPANMQRIVLVQAVCAGRSAYQVGRGRE</sequence>
<evidence type="ECO:0000313" key="4">
    <source>
        <dbReference type="Proteomes" id="UP000236333"/>
    </source>
</evidence>
<dbReference type="AlphaFoldDB" id="A0A2J7ZQ50"/>
<reference evidence="3 4" key="1">
    <citation type="journal article" date="2017" name="Mol. Biol. Evol.">
        <title>The 4-celled Tetrabaena socialis nuclear genome reveals the essential components for genetic control of cell number at the origin of multicellularity in the volvocine lineage.</title>
        <authorList>
            <person name="Featherston J."/>
            <person name="Arakaki Y."/>
            <person name="Hanschen E.R."/>
            <person name="Ferris P.J."/>
            <person name="Michod R.E."/>
            <person name="Olson B.J.S.C."/>
            <person name="Nozaki H."/>
            <person name="Durand P.M."/>
        </authorList>
    </citation>
    <scope>NUCLEOTIDE SEQUENCE [LARGE SCALE GENOMIC DNA]</scope>
    <source>
        <strain evidence="3 4">NIES-571</strain>
    </source>
</reference>
<gene>
    <name evidence="3" type="ORF">TSOC_011625</name>
</gene>
<name>A0A2J7ZQ50_9CHLO</name>
<dbReference type="Proteomes" id="UP000236333">
    <property type="component" value="Unassembled WGS sequence"/>
</dbReference>
<dbReference type="InterPro" id="IPR007109">
    <property type="entry name" value="Brix"/>
</dbReference>
<dbReference type="GO" id="GO:0006364">
    <property type="term" value="P:rRNA processing"/>
    <property type="evidence" value="ECO:0007669"/>
    <property type="project" value="InterPro"/>
</dbReference>
<dbReference type="SMART" id="SM00879">
    <property type="entry name" value="Brix"/>
    <property type="match status" value="1"/>
</dbReference>
<accession>A0A2J7ZQ50</accession>
<evidence type="ECO:0000259" key="2">
    <source>
        <dbReference type="PROSITE" id="PS50833"/>
    </source>
</evidence>
<dbReference type="PANTHER" id="PTHR12661">
    <property type="entry name" value="PETER PAN-RELATED"/>
    <property type="match status" value="1"/>
</dbReference>
<protein>
    <submittedName>
        <fullName evidence="3">Peter Pan-like protein</fullName>
    </submittedName>
</protein>
<keyword evidence="4" id="KW-1185">Reference proteome</keyword>